<evidence type="ECO:0000313" key="9">
    <source>
        <dbReference type="Proteomes" id="UP000291000"/>
    </source>
</evidence>
<evidence type="ECO:0000256" key="1">
    <source>
        <dbReference type="ARBA" id="ARBA00004123"/>
    </source>
</evidence>
<evidence type="ECO:0000256" key="6">
    <source>
        <dbReference type="ARBA" id="ARBA00023242"/>
    </source>
</evidence>
<accession>A0A452FKX2</accession>
<dbReference type="GO" id="GO:0030154">
    <property type="term" value="P:cell differentiation"/>
    <property type="evidence" value="ECO:0007669"/>
    <property type="project" value="UniProtKB-KW"/>
</dbReference>
<dbReference type="GO" id="GO:0005654">
    <property type="term" value="C:nucleoplasm"/>
    <property type="evidence" value="ECO:0007669"/>
    <property type="project" value="TreeGrafter"/>
</dbReference>
<keyword evidence="2" id="KW-0678">Repressor</keyword>
<dbReference type="GeneTree" id="ENSGT00940000154796"/>
<feature type="compositionally biased region" description="Polar residues" evidence="7">
    <location>
        <begin position="39"/>
        <end position="52"/>
    </location>
</feature>
<reference evidence="8" key="2">
    <citation type="submission" date="2025-08" db="UniProtKB">
        <authorList>
            <consortium name="Ensembl"/>
        </authorList>
    </citation>
    <scope>IDENTIFICATION</scope>
</reference>
<evidence type="ECO:0000313" key="8">
    <source>
        <dbReference type="Ensembl" id="ENSCHIP00000024807.1"/>
    </source>
</evidence>
<feature type="compositionally biased region" description="Acidic residues" evidence="7">
    <location>
        <begin position="79"/>
        <end position="88"/>
    </location>
</feature>
<organism evidence="8 9">
    <name type="scientific">Capra hircus</name>
    <name type="common">Goat</name>
    <dbReference type="NCBI Taxonomy" id="9925"/>
    <lineage>
        <taxon>Eukaryota</taxon>
        <taxon>Metazoa</taxon>
        <taxon>Chordata</taxon>
        <taxon>Craniata</taxon>
        <taxon>Vertebrata</taxon>
        <taxon>Euteleostomi</taxon>
        <taxon>Mammalia</taxon>
        <taxon>Eutheria</taxon>
        <taxon>Laurasiatheria</taxon>
        <taxon>Artiodactyla</taxon>
        <taxon>Ruminantia</taxon>
        <taxon>Pecora</taxon>
        <taxon>Bovidae</taxon>
        <taxon>Caprinae</taxon>
        <taxon>Capra</taxon>
    </lineage>
</organism>
<dbReference type="Ensembl" id="ENSCHIT00000032668.1">
    <property type="protein sequence ID" value="ENSCHIP00000024807.1"/>
    <property type="gene ID" value="ENSCHIG00000021845.1"/>
</dbReference>
<proteinExistence type="predicted"/>
<keyword evidence="4" id="KW-0805">Transcription regulation</keyword>
<keyword evidence="3" id="KW-0221">Differentiation</keyword>
<evidence type="ECO:0000256" key="5">
    <source>
        <dbReference type="ARBA" id="ARBA00023163"/>
    </source>
</evidence>
<dbReference type="STRING" id="9925.ENSCHIP00000024807"/>
<dbReference type="EMBL" id="LWLT01000012">
    <property type="status" value="NOT_ANNOTATED_CDS"/>
    <property type="molecule type" value="Genomic_DNA"/>
</dbReference>
<dbReference type="InterPro" id="IPR033258">
    <property type="entry name" value="EID"/>
</dbReference>
<feature type="compositionally biased region" description="Acidic residues" evidence="7">
    <location>
        <begin position="54"/>
        <end position="65"/>
    </location>
</feature>
<dbReference type="OMA" id="FQMHSEK"/>
<dbReference type="GO" id="GO:0003714">
    <property type="term" value="F:transcription corepressor activity"/>
    <property type="evidence" value="ECO:0007669"/>
    <property type="project" value="TreeGrafter"/>
</dbReference>
<evidence type="ECO:0000256" key="4">
    <source>
        <dbReference type="ARBA" id="ARBA00023015"/>
    </source>
</evidence>
<evidence type="ECO:0008006" key="10">
    <source>
        <dbReference type="Google" id="ProtNLM"/>
    </source>
</evidence>
<feature type="region of interest" description="Disordered" evidence="7">
    <location>
        <begin position="1"/>
        <end position="94"/>
    </location>
</feature>
<keyword evidence="5" id="KW-0804">Transcription</keyword>
<dbReference type="PANTHER" id="PTHR15556:SF5">
    <property type="entry name" value="EP300-INTERACTING INHIBITOR OF DIFFERENTIATION 1"/>
    <property type="match status" value="1"/>
</dbReference>
<evidence type="ECO:0000256" key="7">
    <source>
        <dbReference type="SAM" id="MobiDB-lite"/>
    </source>
</evidence>
<reference evidence="8" key="3">
    <citation type="submission" date="2025-09" db="UniProtKB">
        <authorList>
            <consortium name="Ensembl"/>
        </authorList>
    </citation>
    <scope>IDENTIFICATION</scope>
</reference>
<evidence type="ECO:0000256" key="2">
    <source>
        <dbReference type="ARBA" id="ARBA00022491"/>
    </source>
</evidence>
<keyword evidence="9" id="KW-1185">Reference proteome</keyword>
<evidence type="ECO:0000256" key="3">
    <source>
        <dbReference type="ARBA" id="ARBA00022782"/>
    </source>
</evidence>
<protein>
    <recommendedName>
        <fullName evidence="10">EP300-interacting inhibitor of differentiation 1</fullName>
    </recommendedName>
</protein>
<dbReference type="AlphaFoldDB" id="A0A452FKX2"/>
<reference evidence="8 9" key="1">
    <citation type="submission" date="2016-04" db="EMBL/GenBank/DDBJ databases">
        <title>Polished mammalian reference genomes with single-molecule sequencing and chromosome conformation capture applied to the Capra hircus genome.</title>
        <authorList>
            <person name="Bickhart D.M."/>
            <person name="Koren S."/>
            <person name="Rosen B."/>
            <person name="Hastie A."/>
            <person name="Liachko I."/>
            <person name="Sullivan S.T."/>
            <person name="Burton J."/>
            <person name="Sayre B.L."/>
            <person name="Huson H.J."/>
            <person name="Lee J."/>
            <person name="Lam E."/>
            <person name="Kelley C.M."/>
            <person name="Hutchison J.L."/>
            <person name="Zhou Y."/>
            <person name="Sun J."/>
            <person name="Crisa A."/>
            <person name="Schwartz J.C."/>
            <person name="Hammond J.A."/>
            <person name="Schroeder S.G."/>
            <person name="Liu G.E."/>
            <person name="Dunham M."/>
            <person name="Shendure J."/>
            <person name="Sonstegard T.S."/>
            <person name="Phillippy A.M."/>
            <person name="Van Tassell C.P."/>
            <person name="Smith T.P."/>
        </authorList>
    </citation>
    <scope>NUCLEOTIDE SEQUENCE [LARGE SCALE GENOMIC DNA]</scope>
</reference>
<name>A0A452FKX2_CAPHI</name>
<sequence length="160" mass="17651">MSEMNELSELYEESNDLQMDVMPSESHLPHIKVGGGSPELSQNPSRAASAQPQLEEEGPTEEEEAAQPMQPGQIAGPEFESEGEEEPLSGEGYRVSAALEEATRMFLRTSRAREAALDGGFQMHSEKTLFDQLAFIGEFSLMVVSRLTEELGCDEIIDRE</sequence>
<keyword evidence="6" id="KW-0539">Nucleus</keyword>
<dbReference type="PANTHER" id="PTHR15556">
    <property type="entry name" value="EP300-INTERACTING INHIBITOR OF DIFFERENTIATION 2-RELATED"/>
    <property type="match status" value="1"/>
</dbReference>
<comment type="subcellular location">
    <subcellularLocation>
        <location evidence="1">Nucleus</location>
    </subcellularLocation>
</comment>
<dbReference type="Proteomes" id="UP000291000">
    <property type="component" value="Chromosome 9"/>
</dbReference>